<gene>
    <name evidence="2" type="ORF">C7B77_23030</name>
</gene>
<evidence type="ECO:0000313" key="2">
    <source>
        <dbReference type="EMBL" id="PSB50234.1"/>
    </source>
</evidence>
<proteinExistence type="predicted"/>
<dbReference type="InterPro" id="IPR009057">
    <property type="entry name" value="Homeodomain-like_sf"/>
</dbReference>
<dbReference type="RefSeq" id="WP_219892253.1">
    <property type="nucleotide sequence ID" value="NZ_PVWO01000407.1"/>
</dbReference>
<dbReference type="EMBL" id="PVWO01000407">
    <property type="protein sequence ID" value="PSB50234.1"/>
    <property type="molecule type" value="Genomic_DNA"/>
</dbReference>
<evidence type="ECO:0008006" key="4">
    <source>
        <dbReference type="Google" id="ProtNLM"/>
    </source>
</evidence>
<feature type="compositionally biased region" description="Acidic residues" evidence="1">
    <location>
        <begin position="67"/>
        <end position="77"/>
    </location>
</feature>
<organism evidence="2 3">
    <name type="scientific">Chamaesiphon polymorphus CCALA 037</name>
    <dbReference type="NCBI Taxonomy" id="2107692"/>
    <lineage>
        <taxon>Bacteria</taxon>
        <taxon>Bacillati</taxon>
        <taxon>Cyanobacteriota</taxon>
        <taxon>Cyanophyceae</taxon>
        <taxon>Gomontiellales</taxon>
        <taxon>Chamaesiphonaceae</taxon>
        <taxon>Chamaesiphon</taxon>
    </lineage>
</organism>
<comment type="caution">
    <text evidence="2">The sequence shown here is derived from an EMBL/GenBank/DDBJ whole genome shotgun (WGS) entry which is preliminary data.</text>
</comment>
<dbReference type="Pfam" id="PF13384">
    <property type="entry name" value="HTH_23"/>
    <property type="match status" value="1"/>
</dbReference>
<reference evidence="2 3" key="1">
    <citation type="submission" date="2018-03" db="EMBL/GenBank/DDBJ databases">
        <title>The ancient ancestry and fast evolution of plastids.</title>
        <authorList>
            <person name="Moore K.R."/>
            <person name="Magnabosco C."/>
            <person name="Momper L."/>
            <person name="Gold D.A."/>
            <person name="Bosak T."/>
            <person name="Fournier G.P."/>
        </authorList>
    </citation>
    <scope>NUCLEOTIDE SEQUENCE [LARGE SCALE GENOMIC DNA]</scope>
    <source>
        <strain evidence="2 3">CCALA 037</strain>
    </source>
</reference>
<dbReference type="Proteomes" id="UP000238937">
    <property type="component" value="Unassembled WGS sequence"/>
</dbReference>
<dbReference type="SUPFAM" id="SSF46689">
    <property type="entry name" value="Homeodomain-like"/>
    <property type="match status" value="1"/>
</dbReference>
<dbReference type="Gene3D" id="1.10.10.60">
    <property type="entry name" value="Homeodomain-like"/>
    <property type="match status" value="1"/>
</dbReference>
<name>A0A2T1FZ10_9CYAN</name>
<feature type="non-terminal residue" evidence="2">
    <location>
        <position position="187"/>
    </location>
</feature>
<feature type="region of interest" description="Disordered" evidence="1">
    <location>
        <begin position="58"/>
        <end position="187"/>
    </location>
</feature>
<keyword evidence="3" id="KW-1185">Reference proteome</keyword>
<accession>A0A2T1FZ10</accession>
<evidence type="ECO:0000313" key="3">
    <source>
        <dbReference type="Proteomes" id="UP000238937"/>
    </source>
</evidence>
<dbReference type="AlphaFoldDB" id="A0A2T1FZ10"/>
<evidence type="ECO:0000256" key="1">
    <source>
        <dbReference type="SAM" id="MobiDB-lite"/>
    </source>
</evidence>
<protein>
    <recommendedName>
        <fullName evidence="4">HTH psq-type domain-containing protein</fullName>
    </recommendedName>
</protein>
<sequence length="187" mass="20213">MSSKKITDADKLEIVDLYRQSGETTASLASRYGVSNSTISRLLKTSIPEAEYEILIQQKRGSKASGEEESPTSDEPTDGASMLQPTPTIESQPEPEELIAPEINSAEPTLRERAEPVITSLQTDKPDLAPPAIPSEPEPDLDVTPAIPNEPEPDLDATPVSTSAEDRAANQRRVRRRPSAPVTIASE</sequence>